<dbReference type="RefSeq" id="WP_134121680.1">
    <property type="nucleotide sequence ID" value="NZ_SODF01000002.1"/>
</dbReference>
<evidence type="ECO:0000256" key="3">
    <source>
        <dbReference type="ARBA" id="ARBA00022801"/>
    </source>
</evidence>
<dbReference type="Gene3D" id="3.20.20.80">
    <property type="entry name" value="Glycosidases"/>
    <property type="match status" value="1"/>
</dbReference>
<dbReference type="Pfam" id="PF02018">
    <property type="entry name" value="CBM_4_9"/>
    <property type="match status" value="1"/>
</dbReference>
<evidence type="ECO:0000256" key="5">
    <source>
        <dbReference type="ARBA" id="ARBA00023326"/>
    </source>
</evidence>
<dbReference type="InterPro" id="IPR011583">
    <property type="entry name" value="Chitinase_II/V-like_cat"/>
</dbReference>
<dbReference type="OrthoDB" id="5172397at2"/>
<feature type="domain" description="Fibronectin type-III" evidence="8">
    <location>
        <begin position="170"/>
        <end position="256"/>
    </location>
</feature>
<dbReference type="InterPro" id="IPR003961">
    <property type="entry name" value="FN3_dom"/>
</dbReference>
<dbReference type="GO" id="GO:0008843">
    <property type="term" value="F:endochitinase activity"/>
    <property type="evidence" value="ECO:0007669"/>
    <property type="project" value="UniProtKB-EC"/>
</dbReference>
<protein>
    <recommendedName>
        <fullName evidence="2">chitinase</fullName>
        <ecNumber evidence="2">3.2.1.14</ecNumber>
    </recommendedName>
</protein>
<dbReference type="SUPFAM" id="SSF49265">
    <property type="entry name" value="Fibronectin type III"/>
    <property type="match status" value="1"/>
</dbReference>
<dbReference type="InterPro" id="IPR017853">
    <property type="entry name" value="GH"/>
</dbReference>
<evidence type="ECO:0000259" key="8">
    <source>
        <dbReference type="PROSITE" id="PS50853"/>
    </source>
</evidence>
<organism evidence="10 11">
    <name type="scientific">Kribbella kalugense</name>
    <dbReference type="NCBI Taxonomy" id="2512221"/>
    <lineage>
        <taxon>Bacteria</taxon>
        <taxon>Bacillati</taxon>
        <taxon>Actinomycetota</taxon>
        <taxon>Actinomycetes</taxon>
        <taxon>Propionibacteriales</taxon>
        <taxon>Kribbellaceae</taxon>
        <taxon>Kribbella</taxon>
    </lineage>
</organism>
<keyword evidence="5" id="KW-0119">Carbohydrate metabolism</keyword>
<dbReference type="InterPro" id="IPR050542">
    <property type="entry name" value="Glycosyl_Hydrlase18_Chitinase"/>
</dbReference>
<dbReference type="CDD" id="cd02871">
    <property type="entry name" value="GH18_chitinase_D-like"/>
    <property type="match status" value="1"/>
</dbReference>
<dbReference type="Proteomes" id="UP000295447">
    <property type="component" value="Unassembled WGS sequence"/>
</dbReference>
<evidence type="ECO:0000256" key="1">
    <source>
        <dbReference type="ARBA" id="ARBA00009121"/>
    </source>
</evidence>
<evidence type="ECO:0000256" key="4">
    <source>
        <dbReference type="ARBA" id="ARBA00023295"/>
    </source>
</evidence>
<dbReference type="InterPro" id="IPR001223">
    <property type="entry name" value="Glyco_hydro18_cat"/>
</dbReference>
<dbReference type="EMBL" id="SODF01000002">
    <property type="protein sequence ID" value="TDW18733.1"/>
    <property type="molecule type" value="Genomic_DNA"/>
</dbReference>
<feature type="chain" id="PRO_5020220547" description="chitinase" evidence="7">
    <location>
        <begin position="32"/>
        <end position="559"/>
    </location>
</feature>
<dbReference type="SUPFAM" id="SSF49785">
    <property type="entry name" value="Galactose-binding domain-like"/>
    <property type="match status" value="1"/>
</dbReference>
<keyword evidence="7" id="KW-0732">Signal</keyword>
<dbReference type="InterPro" id="IPR036116">
    <property type="entry name" value="FN3_sf"/>
</dbReference>
<dbReference type="SMART" id="SM00060">
    <property type="entry name" value="FN3"/>
    <property type="match status" value="1"/>
</dbReference>
<dbReference type="PANTHER" id="PTHR45708">
    <property type="entry name" value="ENDOCHITINASE"/>
    <property type="match status" value="1"/>
</dbReference>
<dbReference type="InterPro" id="IPR013783">
    <property type="entry name" value="Ig-like_fold"/>
</dbReference>
<dbReference type="PROSITE" id="PS50853">
    <property type="entry name" value="FN3"/>
    <property type="match status" value="1"/>
</dbReference>
<evidence type="ECO:0000256" key="7">
    <source>
        <dbReference type="SAM" id="SignalP"/>
    </source>
</evidence>
<dbReference type="SMART" id="SM00636">
    <property type="entry name" value="Glyco_18"/>
    <property type="match status" value="1"/>
</dbReference>
<dbReference type="GO" id="GO:0008061">
    <property type="term" value="F:chitin binding"/>
    <property type="evidence" value="ECO:0007669"/>
    <property type="project" value="InterPro"/>
</dbReference>
<keyword evidence="11" id="KW-1185">Reference proteome</keyword>
<accession>A0A4R7ZLP0</accession>
<dbReference type="GO" id="GO:0000272">
    <property type="term" value="P:polysaccharide catabolic process"/>
    <property type="evidence" value="ECO:0007669"/>
    <property type="project" value="UniProtKB-KW"/>
</dbReference>
<dbReference type="InterPro" id="IPR008979">
    <property type="entry name" value="Galactose-bd-like_sf"/>
</dbReference>
<keyword evidence="4 6" id="KW-0326">Glycosidase</keyword>
<dbReference type="Pfam" id="PF00704">
    <property type="entry name" value="Glyco_hydro_18"/>
    <property type="match status" value="1"/>
</dbReference>
<dbReference type="PROSITE" id="PS51910">
    <property type="entry name" value="GH18_2"/>
    <property type="match status" value="1"/>
</dbReference>
<dbReference type="PANTHER" id="PTHR45708:SF49">
    <property type="entry name" value="ENDOCHITINASE"/>
    <property type="match status" value="1"/>
</dbReference>
<dbReference type="PROSITE" id="PS01095">
    <property type="entry name" value="GH18_1"/>
    <property type="match status" value="1"/>
</dbReference>
<keyword evidence="3 6" id="KW-0378">Hydrolase</keyword>
<keyword evidence="5" id="KW-0624">Polysaccharide degradation</keyword>
<dbReference type="Pfam" id="PF00041">
    <property type="entry name" value="fn3"/>
    <property type="match status" value="1"/>
</dbReference>
<evidence type="ECO:0000259" key="9">
    <source>
        <dbReference type="PROSITE" id="PS51910"/>
    </source>
</evidence>
<dbReference type="CDD" id="cd00063">
    <property type="entry name" value="FN3"/>
    <property type="match status" value="1"/>
</dbReference>
<dbReference type="InterPro" id="IPR001579">
    <property type="entry name" value="Glyco_hydro_18_chit_AS"/>
</dbReference>
<feature type="domain" description="GH18" evidence="9">
    <location>
        <begin position="268"/>
        <end position="559"/>
    </location>
</feature>
<name>A0A4R7ZLP0_9ACTN</name>
<reference evidence="10 11" key="1">
    <citation type="submission" date="2019-03" db="EMBL/GenBank/DDBJ databases">
        <title>Genomic Encyclopedia of Type Strains, Phase III (KMG-III): the genomes of soil and plant-associated and newly described type strains.</title>
        <authorList>
            <person name="Whitman W."/>
        </authorList>
    </citation>
    <scope>NUCLEOTIDE SEQUENCE [LARGE SCALE GENOMIC DNA]</scope>
    <source>
        <strain evidence="10 11">VKM Ac-2570</strain>
    </source>
</reference>
<feature type="signal peptide" evidence="7">
    <location>
        <begin position="1"/>
        <end position="31"/>
    </location>
</feature>
<dbReference type="EC" id="3.2.1.14" evidence="2"/>
<evidence type="ECO:0000313" key="11">
    <source>
        <dbReference type="Proteomes" id="UP000295447"/>
    </source>
</evidence>
<comment type="similarity">
    <text evidence="1">Belongs to the glycosyl hydrolase 18 family. Chitinase class II subfamily.</text>
</comment>
<dbReference type="AlphaFoldDB" id="A0A4R7ZLP0"/>
<sequence>MKPPAHRPQAAVVISLLAVLMGFLAPSAASAATNLVTNAGFESGTLSGWSCPAGGVTTSAPHSGSFALQATPSGSDIAQCSQSIAVQPNTAYTLSAWVKGSNVYLGVDGGPSTWTTSSGWSQLTVPFTTGASATSVSIYVHSWYALPAYQVDDVVLDGPGGTPDTTAPSTPGGLAVGSPTASSLKLNWSAASDANGIDHYDVVRGTGAAQSVGNVTSWTATGLSAATTYSFKVRACDPSGNCSAYGAAVSGTTSDGGTNPPLSDLPAHVLTGYWQNFNNGATVQKISDVPAAYDLIAVAFADADTSRPGAITFNLDSAGLGGYTVAQFKADIAAKQAAGKKVILSVGGQNGTISVADPTAASNFASSALSVLREYGFDGIDIDLENGVNAQYMGQALTSLQSQFGSGLVITMAPQTIDMQATSFEYFKLALAIKSILTIVNVQYYNSGSMNGCDGQVYSQGSVDFITAQACIMLQNGLRPDQVGLGLPASSQAAGSGYVSPTVVNNALDCLSKGTGCGNYKPSSPWPSLRGAMTWSTNWDASNGNQFANQVGSHVHSLP</sequence>
<dbReference type="Gene3D" id="2.60.40.10">
    <property type="entry name" value="Immunoglobulins"/>
    <property type="match status" value="1"/>
</dbReference>
<evidence type="ECO:0000256" key="2">
    <source>
        <dbReference type="ARBA" id="ARBA00012729"/>
    </source>
</evidence>
<proteinExistence type="inferred from homology"/>
<gene>
    <name evidence="10" type="ORF">EV650_5329</name>
</gene>
<evidence type="ECO:0000256" key="6">
    <source>
        <dbReference type="RuleBase" id="RU000489"/>
    </source>
</evidence>
<evidence type="ECO:0000313" key="10">
    <source>
        <dbReference type="EMBL" id="TDW18733.1"/>
    </source>
</evidence>
<dbReference type="Gene3D" id="2.60.120.260">
    <property type="entry name" value="Galactose-binding domain-like"/>
    <property type="match status" value="1"/>
</dbReference>
<comment type="caution">
    <text evidence="10">The sequence shown here is derived from an EMBL/GenBank/DDBJ whole genome shotgun (WGS) entry which is preliminary data.</text>
</comment>
<dbReference type="SUPFAM" id="SSF51445">
    <property type="entry name" value="(Trans)glycosidases"/>
    <property type="match status" value="1"/>
</dbReference>
<dbReference type="InterPro" id="IPR003305">
    <property type="entry name" value="CenC_carb-bd"/>
</dbReference>